<accession>A0A517XQ02</accession>
<protein>
    <recommendedName>
        <fullName evidence="1">ACT domain-containing protein</fullName>
    </recommendedName>
</protein>
<dbReference type="RefSeq" id="WP_145235780.1">
    <property type="nucleotide sequence ID" value="NZ_CP036273.1"/>
</dbReference>
<reference evidence="2 3" key="1">
    <citation type="submission" date="2019-02" db="EMBL/GenBank/DDBJ databases">
        <title>Deep-cultivation of Planctomycetes and their phenomic and genomic characterization uncovers novel biology.</title>
        <authorList>
            <person name="Wiegand S."/>
            <person name="Jogler M."/>
            <person name="Boedeker C."/>
            <person name="Pinto D."/>
            <person name="Vollmers J."/>
            <person name="Rivas-Marin E."/>
            <person name="Kohn T."/>
            <person name="Peeters S.H."/>
            <person name="Heuer A."/>
            <person name="Rast P."/>
            <person name="Oberbeckmann S."/>
            <person name="Bunk B."/>
            <person name="Jeske O."/>
            <person name="Meyerdierks A."/>
            <person name="Storesund J.E."/>
            <person name="Kallscheuer N."/>
            <person name="Luecker S."/>
            <person name="Lage O.M."/>
            <person name="Pohl T."/>
            <person name="Merkel B.J."/>
            <person name="Hornburger P."/>
            <person name="Mueller R.-W."/>
            <person name="Bruemmer F."/>
            <person name="Labrenz M."/>
            <person name="Spormann A.M."/>
            <person name="Op den Camp H."/>
            <person name="Overmann J."/>
            <person name="Amann R."/>
            <person name="Jetten M.S.M."/>
            <person name="Mascher T."/>
            <person name="Medema M.H."/>
            <person name="Devos D.P."/>
            <person name="Kaster A.-K."/>
            <person name="Ovreas L."/>
            <person name="Rohde M."/>
            <person name="Galperin M.Y."/>
            <person name="Jogler C."/>
        </authorList>
    </citation>
    <scope>NUCLEOTIDE SEQUENCE [LARGE SCALE GENOMIC DNA]</scope>
    <source>
        <strain evidence="2 3">ETA_A1</strain>
    </source>
</reference>
<keyword evidence="3" id="KW-1185">Reference proteome</keyword>
<dbReference type="KEGG" id="uli:ETAA1_15190"/>
<dbReference type="Proteomes" id="UP000319576">
    <property type="component" value="Chromosome"/>
</dbReference>
<dbReference type="InterPro" id="IPR045865">
    <property type="entry name" value="ACT-like_dom_sf"/>
</dbReference>
<dbReference type="Gene3D" id="3.30.2130.10">
    <property type="entry name" value="VC0802-like"/>
    <property type="match status" value="1"/>
</dbReference>
<evidence type="ECO:0000313" key="2">
    <source>
        <dbReference type="EMBL" id="QDU19589.1"/>
    </source>
</evidence>
<dbReference type="PANTHER" id="PTHR40099:SF1">
    <property type="entry name" value="ACETOLACTATE SYNTHASE, SMALL SUBUNIT"/>
    <property type="match status" value="1"/>
</dbReference>
<dbReference type="OrthoDB" id="287144at2"/>
<evidence type="ECO:0000313" key="3">
    <source>
        <dbReference type="Proteomes" id="UP000319576"/>
    </source>
</evidence>
<feature type="domain" description="ACT" evidence="1">
    <location>
        <begin position="26"/>
        <end position="130"/>
    </location>
</feature>
<dbReference type="PANTHER" id="PTHR40099">
    <property type="entry name" value="ACETOLACTATE SYNTHASE, SMALL SUBUNIT"/>
    <property type="match status" value="1"/>
</dbReference>
<dbReference type="Pfam" id="PF19571">
    <property type="entry name" value="ACT_8"/>
    <property type="match status" value="1"/>
</dbReference>
<organism evidence="2 3">
    <name type="scientific">Urbifossiella limnaea</name>
    <dbReference type="NCBI Taxonomy" id="2528023"/>
    <lineage>
        <taxon>Bacteria</taxon>
        <taxon>Pseudomonadati</taxon>
        <taxon>Planctomycetota</taxon>
        <taxon>Planctomycetia</taxon>
        <taxon>Gemmatales</taxon>
        <taxon>Gemmataceae</taxon>
        <taxon>Urbifossiella</taxon>
    </lineage>
</organism>
<sequence>MSFGEADDGGAVLDDLTARGRDWPSVRQYNVFLANRMGALLDLVRRFELTDVKIVAMTIVETADCAIIRLVPSSSERAYEILTAAKLPFTESDLLVVKLPDNDQPLLTICKALLGAEINIHYAYPLLIGVGPMGNTALAMHVEDHEAAMNTLSNQGFTIYTENDLEG</sequence>
<dbReference type="EMBL" id="CP036273">
    <property type="protein sequence ID" value="QDU19589.1"/>
    <property type="molecule type" value="Genomic_DNA"/>
</dbReference>
<evidence type="ECO:0000259" key="1">
    <source>
        <dbReference type="Pfam" id="PF19571"/>
    </source>
</evidence>
<proteinExistence type="predicted"/>
<name>A0A517XQ02_9BACT</name>
<dbReference type="AlphaFoldDB" id="A0A517XQ02"/>
<dbReference type="InterPro" id="IPR045739">
    <property type="entry name" value="ACT_dom_pair"/>
</dbReference>
<dbReference type="SUPFAM" id="SSF55021">
    <property type="entry name" value="ACT-like"/>
    <property type="match status" value="1"/>
</dbReference>
<gene>
    <name evidence="2" type="ORF">ETAA1_15190</name>
</gene>